<dbReference type="EMBL" id="CACVKT020005250">
    <property type="protein sequence ID" value="CAC5394044.1"/>
    <property type="molecule type" value="Genomic_DNA"/>
</dbReference>
<evidence type="ECO:0000256" key="3">
    <source>
        <dbReference type="ARBA" id="ARBA00022833"/>
    </source>
</evidence>
<feature type="domain" description="RING-type" evidence="6">
    <location>
        <begin position="18"/>
        <end position="60"/>
    </location>
</feature>
<dbReference type="GO" id="GO:0061630">
    <property type="term" value="F:ubiquitin protein ligase activity"/>
    <property type="evidence" value="ECO:0007669"/>
    <property type="project" value="UniProtKB-EC"/>
</dbReference>
<dbReference type="SUPFAM" id="SSF57850">
    <property type="entry name" value="RING/U-box"/>
    <property type="match status" value="1"/>
</dbReference>
<dbReference type="Pfam" id="PF00097">
    <property type="entry name" value="zf-C3HC4"/>
    <property type="match status" value="1"/>
</dbReference>
<evidence type="ECO:0000259" key="6">
    <source>
        <dbReference type="PROSITE" id="PS50089"/>
    </source>
</evidence>
<dbReference type="PROSITE" id="PS50119">
    <property type="entry name" value="ZF_BBOX"/>
    <property type="match status" value="2"/>
</dbReference>
<feature type="coiled-coil region" evidence="5">
    <location>
        <begin position="217"/>
        <end position="244"/>
    </location>
</feature>
<keyword evidence="5" id="KW-0175">Coiled coil</keyword>
<feature type="domain" description="B box-type" evidence="7">
    <location>
        <begin position="151"/>
        <end position="195"/>
    </location>
</feature>
<dbReference type="SUPFAM" id="SSF101898">
    <property type="entry name" value="NHL repeat"/>
    <property type="match status" value="1"/>
</dbReference>
<dbReference type="InterPro" id="IPR001841">
    <property type="entry name" value="Znf_RING"/>
</dbReference>
<proteinExistence type="predicted"/>
<name>A0A6J8CG96_MYTCO</name>
<dbReference type="InterPro" id="IPR047153">
    <property type="entry name" value="TRIM45/56/19-like"/>
</dbReference>
<protein>
    <submittedName>
        <fullName evidence="8">TRIM56</fullName>
        <ecNumber evidence="8">2.3.2.27</ecNumber>
    </submittedName>
</protein>
<evidence type="ECO:0000256" key="1">
    <source>
        <dbReference type="ARBA" id="ARBA00022723"/>
    </source>
</evidence>
<dbReference type="InterPro" id="IPR011042">
    <property type="entry name" value="6-blade_b-propeller_TolB-like"/>
</dbReference>
<dbReference type="Gene3D" id="3.30.160.60">
    <property type="entry name" value="Classic Zinc Finger"/>
    <property type="match status" value="1"/>
</dbReference>
<keyword evidence="9" id="KW-1185">Reference proteome</keyword>
<dbReference type="InterPro" id="IPR013083">
    <property type="entry name" value="Znf_RING/FYVE/PHD"/>
</dbReference>
<evidence type="ECO:0000259" key="7">
    <source>
        <dbReference type="PROSITE" id="PS50119"/>
    </source>
</evidence>
<dbReference type="Gene3D" id="3.30.40.10">
    <property type="entry name" value="Zinc/RING finger domain, C3HC4 (zinc finger)"/>
    <property type="match status" value="1"/>
</dbReference>
<dbReference type="InterPro" id="IPR017907">
    <property type="entry name" value="Znf_RING_CS"/>
</dbReference>
<keyword evidence="8" id="KW-0012">Acyltransferase</keyword>
<keyword evidence="8" id="KW-0808">Transferase</keyword>
<dbReference type="OrthoDB" id="6048873at2759"/>
<keyword evidence="3" id="KW-0862">Zinc</keyword>
<accession>A0A6J8CG96</accession>
<feature type="domain" description="B box-type" evidence="7">
    <location>
        <begin position="90"/>
        <end position="137"/>
    </location>
</feature>
<evidence type="ECO:0000313" key="8">
    <source>
        <dbReference type="EMBL" id="CAC5394044.1"/>
    </source>
</evidence>
<dbReference type="CDD" id="cd05819">
    <property type="entry name" value="NHL"/>
    <property type="match status" value="1"/>
</dbReference>
<evidence type="ECO:0000256" key="5">
    <source>
        <dbReference type="SAM" id="Coils"/>
    </source>
</evidence>
<sequence>MDSREPSSLGPMIQPDACGICLGEYTRPKILPCFHTFCFKCLESYVDKTGRLGRFSCPLCLGDTLIPKGGVARFQTNFYVKADKLRSTYMPNVRCDVCERHDVADSRCLECDQNMCPNCCKTHLKMTASRDHHLIGLSVRDSTPNLRHRVLTRIYCDKHPGDELTFYCRKCDMTICLRCKVTSHENHVSDDLQEVARQTREHLNAKLEGAKLHLPLFHEQLNDVNRYEENIVQTKDKLVKTINQRATKLHDKVDKLAATLIHDVDSEYNVETARIDSHRKKITQASKALAGQIHAANQAVMYGADAEIARNKDLLVQQMENITTTAERLQLPKLTLELSPSITLEGKIEESFGSLSTRRPPAVDIKIQEMAVFQVDDTFKVVSSICPVGDGEAWVTSGWKPEIHLFNVYGTRLRTQSVGRNIDSIIQDKSKSLIVTCSDQRQILRSHGNIDFSIIATLGQHPRGIALTEDNELLVCTGQSLAFQDYKDGHKNKVLRYSVDGRMTGEFGDEDQWKFMYPLRIAVNMTGDICIADCQRRCVTIHRRDGTLKAKYTGAETSGLKNSFEPRGLACDSRGFIFVTDNANDAIHLLDHSGKFIRLILTSNDEVYGPYATAIDSKGFLWVGARDATVKVFKVTYI</sequence>
<keyword evidence="2 4" id="KW-0863">Zinc-finger</keyword>
<evidence type="ECO:0000313" key="9">
    <source>
        <dbReference type="Proteomes" id="UP000507470"/>
    </source>
</evidence>
<keyword evidence="1" id="KW-0479">Metal-binding</keyword>
<dbReference type="SMART" id="SM00184">
    <property type="entry name" value="RING"/>
    <property type="match status" value="1"/>
</dbReference>
<dbReference type="Proteomes" id="UP000507470">
    <property type="component" value="Unassembled WGS sequence"/>
</dbReference>
<evidence type="ECO:0000256" key="2">
    <source>
        <dbReference type="ARBA" id="ARBA00022771"/>
    </source>
</evidence>
<dbReference type="EC" id="2.3.2.27" evidence="8"/>
<dbReference type="InterPro" id="IPR018957">
    <property type="entry name" value="Znf_C3HC4_RING-type"/>
</dbReference>
<dbReference type="InterPro" id="IPR000315">
    <property type="entry name" value="Znf_B-box"/>
</dbReference>
<organism evidence="8 9">
    <name type="scientific">Mytilus coruscus</name>
    <name type="common">Sea mussel</name>
    <dbReference type="NCBI Taxonomy" id="42192"/>
    <lineage>
        <taxon>Eukaryota</taxon>
        <taxon>Metazoa</taxon>
        <taxon>Spiralia</taxon>
        <taxon>Lophotrochozoa</taxon>
        <taxon>Mollusca</taxon>
        <taxon>Bivalvia</taxon>
        <taxon>Autobranchia</taxon>
        <taxon>Pteriomorphia</taxon>
        <taxon>Mytilida</taxon>
        <taxon>Mytiloidea</taxon>
        <taxon>Mytilidae</taxon>
        <taxon>Mytilinae</taxon>
        <taxon>Mytilus</taxon>
    </lineage>
</organism>
<dbReference type="CDD" id="cd19757">
    <property type="entry name" value="Bbox1"/>
    <property type="match status" value="1"/>
</dbReference>
<dbReference type="AlphaFoldDB" id="A0A6J8CG96"/>
<dbReference type="SUPFAM" id="SSF57845">
    <property type="entry name" value="B-box zinc-binding domain"/>
    <property type="match status" value="1"/>
</dbReference>
<dbReference type="PROSITE" id="PS50089">
    <property type="entry name" value="ZF_RING_2"/>
    <property type="match status" value="1"/>
</dbReference>
<dbReference type="PANTHER" id="PTHR25462">
    <property type="entry name" value="BONUS, ISOFORM C-RELATED"/>
    <property type="match status" value="1"/>
</dbReference>
<dbReference type="PROSITE" id="PS00518">
    <property type="entry name" value="ZF_RING_1"/>
    <property type="match status" value="1"/>
</dbReference>
<reference evidence="8 9" key="1">
    <citation type="submission" date="2020-06" db="EMBL/GenBank/DDBJ databases">
        <authorList>
            <person name="Li R."/>
            <person name="Bekaert M."/>
        </authorList>
    </citation>
    <scope>NUCLEOTIDE SEQUENCE [LARGE SCALE GENOMIC DNA]</scope>
    <source>
        <strain evidence="9">wild</strain>
    </source>
</reference>
<dbReference type="Gene3D" id="2.120.10.30">
    <property type="entry name" value="TolB, C-terminal domain"/>
    <property type="match status" value="1"/>
</dbReference>
<dbReference type="Pfam" id="PF00643">
    <property type="entry name" value="zf-B_box"/>
    <property type="match status" value="1"/>
</dbReference>
<dbReference type="GO" id="GO:0008270">
    <property type="term" value="F:zinc ion binding"/>
    <property type="evidence" value="ECO:0007669"/>
    <property type="project" value="UniProtKB-KW"/>
</dbReference>
<dbReference type="PANTHER" id="PTHR25462:SF291">
    <property type="entry name" value="E3 UBIQUITIN-PROTEIN LIGASE TRIM45"/>
    <property type="match status" value="1"/>
</dbReference>
<gene>
    <name evidence="8" type="ORF">MCOR_28847</name>
</gene>
<evidence type="ECO:0000256" key="4">
    <source>
        <dbReference type="PROSITE-ProRule" id="PRU00024"/>
    </source>
</evidence>